<proteinExistence type="predicted"/>
<dbReference type="EMBL" id="MU006238">
    <property type="protein sequence ID" value="KAF2821011.1"/>
    <property type="molecule type" value="Genomic_DNA"/>
</dbReference>
<dbReference type="AlphaFoldDB" id="A0A6A6ZIU0"/>
<accession>A0A6A6ZIU0</accession>
<keyword evidence="2" id="KW-0812">Transmembrane</keyword>
<evidence type="ECO:0000313" key="4">
    <source>
        <dbReference type="Proteomes" id="UP000799424"/>
    </source>
</evidence>
<evidence type="ECO:0000256" key="1">
    <source>
        <dbReference type="SAM" id="MobiDB-lite"/>
    </source>
</evidence>
<protein>
    <submittedName>
        <fullName evidence="3">Uncharacterized protein</fullName>
    </submittedName>
</protein>
<keyword evidence="2" id="KW-0472">Membrane</keyword>
<sequence length="106" mass="12003">MPAITLLHDTLAQLAHNTLLPRAKKRKSSKGKVKFGNGYILRWQLGLIVVAIVLVFVFALWATHKMWMRSREGKERTEEVEEGVGEKETETDEGERQWGEGGGKKV</sequence>
<keyword evidence="2" id="KW-1133">Transmembrane helix</keyword>
<dbReference type="Proteomes" id="UP000799424">
    <property type="component" value="Unassembled WGS sequence"/>
</dbReference>
<feature type="transmembrane region" description="Helical" evidence="2">
    <location>
        <begin position="40"/>
        <end position="62"/>
    </location>
</feature>
<feature type="compositionally biased region" description="Basic and acidic residues" evidence="1">
    <location>
        <begin position="84"/>
        <end position="98"/>
    </location>
</feature>
<reference evidence="3" key="1">
    <citation type="journal article" date="2020" name="Stud. Mycol.">
        <title>101 Dothideomycetes genomes: a test case for predicting lifestyles and emergence of pathogens.</title>
        <authorList>
            <person name="Haridas S."/>
            <person name="Albert R."/>
            <person name="Binder M."/>
            <person name="Bloem J."/>
            <person name="Labutti K."/>
            <person name="Salamov A."/>
            <person name="Andreopoulos B."/>
            <person name="Baker S."/>
            <person name="Barry K."/>
            <person name="Bills G."/>
            <person name="Bluhm B."/>
            <person name="Cannon C."/>
            <person name="Castanera R."/>
            <person name="Culley D."/>
            <person name="Daum C."/>
            <person name="Ezra D."/>
            <person name="Gonzalez J."/>
            <person name="Henrissat B."/>
            <person name="Kuo A."/>
            <person name="Liang C."/>
            <person name="Lipzen A."/>
            <person name="Lutzoni F."/>
            <person name="Magnuson J."/>
            <person name="Mondo S."/>
            <person name="Nolan M."/>
            <person name="Ohm R."/>
            <person name="Pangilinan J."/>
            <person name="Park H.-J."/>
            <person name="Ramirez L."/>
            <person name="Alfaro M."/>
            <person name="Sun H."/>
            <person name="Tritt A."/>
            <person name="Yoshinaga Y."/>
            <person name="Zwiers L.-H."/>
            <person name="Turgeon B."/>
            <person name="Goodwin S."/>
            <person name="Spatafora J."/>
            <person name="Crous P."/>
            <person name="Grigoriev I."/>
        </authorList>
    </citation>
    <scope>NUCLEOTIDE SEQUENCE</scope>
    <source>
        <strain evidence="3">CBS 113818</strain>
    </source>
</reference>
<evidence type="ECO:0000256" key="2">
    <source>
        <dbReference type="SAM" id="Phobius"/>
    </source>
</evidence>
<gene>
    <name evidence="3" type="ORF">CC86DRAFT_411327</name>
</gene>
<feature type="region of interest" description="Disordered" evidence="1">
    <location>
        <begin position="71"/>
        <end position="106"/>
    </location>
</feature>
<evidence type="ECO:0000313" key="3">
    <source>
        <dbReference type="EMBL" id="KAF2821011.1"/>
    </source>
</evidence>
<keyword evidence="4" id="KW-1185">Reference proteome</keyword>
<organism evidence="3 4">
    <name type="scientific">Ophiobolus disseminans</name>
    <dbReference type="NCBI Taxonomy" id="1469910"/>
    <lineage>
        <taxon>Eukaryota</taxon>
        <taxon>Fungi</taxon>
        <taxon>Dikarya</taxon>
        <taxon>Ascomycota</taxon>
        <taxon>Pezizomycotina</taxon>
        <taxon>Dothideomycetes</taxon>
        <taxon>Pleosporomycetidae</taxon>
        <taxon>Pleosporales</taxon>
        <taxon>Pleosporineae</taxon>
        <taxon>Phaeosphaeriaceae</taxon>
        <taxon>Ophiobolus</taxon>
    </lineage>
</organism>
<name>A0A6A6ZIU0_9PLEO</name>